<dbReference type="PROSITE" id="PS00086">
    <property type="entry name" value="CYTOCHROME_P450"/>
    <property type="match status" value="1"/>
</dbReference>
<feature type="binding site" description="axial binding residue" evidence="13">
    <location>
        <position position="568"/>
    </location>
    <ligand>
        <name>heme</name>
        <dbReference type="ChEBI" id="CHEBI:30413"/>
    </ligand>
    <ligandPart>
        <name>Fe</name>
        <dbReference type="ChEBI" id="CHEBI:18248"/>
    </ligandPart>
</feature>
<evidence type="ECO:0000256" key="6">
    <source>
        <dbReference type="ARBA" id="ARBA00022723"/>
    </source>
</evidence>
<dbReference type="InterPro" id="IPR017972">
    <property type="entry name" value="Cyt_P450_CS"/>
</dbReference>
<dbReference type="InterPro" id="IPR036396">
    <property type="entry name" value="Cyt_P450_sf"/>
</dbReference>
<feature type="chain" id="PRO_5041992141" description="Cytochrome P450" evidence="16">
    <location>
        <begin position="18"/>
        <end position="626"/>
    </location>
</feature>
<evidence type="ECO:0008006" key="19">
    <source>
        <dbReference type="Google" id="ProtNLM"/>
    </source>
</evidence>
<accession>A0AAF0ZSP2</accession>
<feature type="coiled-coil region" evidence="15">
    <location>
        <begin position="228"/>
        <end position="255"/>
    </location>
</feature>
<evidence type="ECO:0000256" key="5">
    <source>
        <dbReference type="ARBA" id="ARBA00022692"/>
    </source>
</evidence>
<evidence type="ECO:0000256" key="7">
    <source>
        <dbReference type="ARBA" id="ARBA00022989"/>
    </source>
</evidence>
<comment type="similarity">
    <text evidence="3 14">Belongs to the cytochrome P450 family.</text>
</comment>
<reference evidence="17" key="1">
    <citation type="submission" date="2023-08" db="EMBL/GenBank/DDBJ databases">
        <title>A de novo genome assembly of Solanum verrucosum Schlechtendal, a Mexican diploid species geographically isolated from the other diploid A-genome species in potato relatives.</title>
        <authorList>
            <person name="Hosaka K."/>
        </authorList>
    </citation>
    <scope>NUCLEOTIDE SEQUENCE</scope>
    <source>
        <tissue evidence="17">Young leaves</tissue>
    </source>
</reference>
<keyword evidence="8 14" id="KW-0560">Oxidoreductase</keyword>
<dbReference type="PANTHER" id="PTHR47955:SF22">
    <property type="entry name" value="CYTOCHROME P450 83B1-LIKE"/>
    <property type="match status" value="1"/>
</dbReference>
<proteinExistence type="inferred from homology"/>
<dbReference type="Proteomes" id="UP001234989">
    <property type="component" value="Chromosome 9"/>
</dbReference>
<evidence type="ECO:0000256" key="10">
    <source>
        <dbReference type="ARBA" id="ARBA00023033"/>
    </source>
</evidence>
<evidence type="ECO:0000256" key="15">
    <source>
        <dbReference type="SAM" id="Coils"/>
    </source>
</evidence>
<sequence length="626" mass="71916">MMLFPLFVALVIIIILSFLHPKAKRSGKNILPPGPLGLPFIGNLHQYDSLTPHLYFWKLSQKYGKIFLLKLGSSTMIVVSSANLAKEVMKTQDLAFCSRPSLLGQQKLSYNGQDNAMSPYNDYWKEIRKICVAHLFSLKKVQYFSPIREDEVSRMIKKISQQGATSQITNLSNIVISLSTTIICRIAFDIRYDGETREGRKFVELLKVGQEMLAYFFVSDYFPLLGWIDKLSGKINKLEKNFKDLDELYEGLIEQHLNPNRPKSMEGDIIDLLLQLKKEKSTPIDLTLDNIKAIIMDLVVDWYFYLFWCTRLETAGPGGYDEEAHERRRFDELLIATQAMMASFFVYDFFPSLSWIDKLTGLTDRLENNFKNLDNFYEELIEQHLNPKRPKSMEGDILDLLLQLKKEKSTTIDLTLEDAKALAMDVLVAGSDTSAAVIVWAMTTLMRNPRAMKKVQAEIRQSIGKKVIVNEDDIQNMPYLKAVIKETLRLYPSAPLLLPRESMKKSILEEYEIESGTTIYVNFWAIARDPEIWENSNEFIPERFLNNDIDFKGQNFELIPFGAGRRGCPAITLGVAIVELALSNLLYAFDWKLPWSMRKEDIDTTVRPGIVMHKKIDLCLIPTNYL</sequence>
<dbReference type="SUPFAM" id="SSF48264">
    <property type="entry name" value="Cytochrome P450"/>
    <property type="match status" value="2"/>
</dbReference>
<evidence type="ECO:0000256" key="8">
    <source>
        <dbReference type="ARBA" id="ARBA00023002"/>
    </source>
</evidence>
<keyword evidence="10 14" id="KW-0503">Monooxygenase</keyword>
<evidence type="ECO:0000256" key="9">
    <source>
        <dbReference type="ARBA" id="ARBA00023004"/>
    </source>
</evidence>
<evidence type="ECO:0000256" key="2">
    <source>
        <dbReference type="ARBA" id="ARBA00004167"/>
    </source>
</evidence>
<name>A0AAF0ZSP2_SOLVR</name>
<keyword evidence="15" id="KW-0175">Coiled coil</keyword>
<keyword evidence="4 13" id="KW-0349">Heme</keyword>
<comment type="cofactor">
    <cofactor evidence="1 13">
        <name>heme</name>
        <dbReference type="ChEBI" id="CHEBI:30413"/>
    </cofactor>
</comment>
<comment type="function">
    <text evidence="12">May have a role in maturation, such as during flavor formation or other metabolite production specific to aging tissues.</text>
</comment>
<dbReference type="EMBL" id="CP133620">
    <property type="protein sequence ID" value="WMV48408.1"/>
    <property type="molecule type" value="Genomic_DNA"/>
</dbReference>
<dbReference type="AlphaFoldDB" id="A0AAF0ZSP2"/>
<keyword evidence="18" id="KW-1185">Reference proteome</keyword>
<evidence type="ECO:0000256" key="12">
    <source>
        <dbReference type="ARBA" id="ARBA00055645"/>
    </source>
</evidence>
<dbReference type="Gene3D" id="1.10.630.10">
    <property type="entry name" value="Cytochrome P450"/>
    <property type="match status" value="2"/>
</dbReference>
<dbReference type="CDD" id="cd11072">
    <property type="entry name" value="CYP71-like"/>
    <property type="match status" value="1"/>
</dbReference>
<dbReference type="InterPro" id="IPR002401">
    <property type="entry name" value="Cyt_P450_E_grp-I"/>
</dbReference>
<evidence type="ECO:0000256" key="16">
    <source>
        <dbReference type="SAM" id="SignalP"/>
    </source>
</evidence>
<gene>
    <name evidence="17" type="ORF">MTR67_041793</name>
</gene>
<organism evidence="17 18">
    <name type="scientific">Solanum verrucosum</name>
    <dbReference type="NCBI Taxonomy" id="315347"/>
    <lineage>
        <taxon>Eukaryota</taxon>
        <taxon>Viridiplantae</taxon>
        <taxon>Streptophyta</taxon>
        <taxon>Embryophyta</taxon>
        <taxon>Tracheophyta</taxon>
        <taxon>Spermatophyta</taxon>
        <taxon>Magnoliopsida</taxon>
        <taxon>eudicotyledons</taxon>
        <taxon>Gunneridae</taxon>
        <taxon>Pentapetalae</taxon>
        <taxon>asterids</taxon>
        <taxon>lamiids</taxon>
        <taxon>Solanales</taxon>
        <taxon>Solanaceae</taxon>
        <taxon>Solanoideae</taxon>
        <taxon>Solaneae</taxon>
        <taxon>Solanum</taxon>
    </lineage>
</organism>
<keyword evidence="11" id="KW-0472">Membrane</keyword>
<dbReference type="PANTHER" id="PTHR47955">
    <property type="entry name" value="CYTOCHROME P450 FAMILY 71 PROTEIN"/>
    <property type="match status" value="1"/>
</dbReference>
<comment type="subcellular location">
    <subcellularLocation>
        <location evidence="2">Membrane</location>
        <topology evidence="2">Single-pass membrane protein</topology>
    </subcellularLocation>
</comment>
<keyword evidence="9 13" id="KW-0408">Iron</keyword>
<evidence type="ECO:0000256" key="14">
    <source>
        <dbReference type="RuleBase" id="RU000461"/>
    </source>
</evidence>
<keyword evidence="16" id="KW-0732">Signal</keyword>
<dbReference type="PRINTS" id="PR00385">
    <property type="entry name" value="P450"/>
</dbReference>
<feature type="signal peptide" evidence="16">
    <location>
        <begin position="1"/>
        <end position="17"/>
    </location>
</feature>
<dbReference type="FunFam" id="1.10.630.10:FF:000011">
    <property type="entry name" value="Cytochrome P450 83B1"/>
    <property type="match status" value="1"/>
</dbReference>
<evidence type="ECO:0000313" key="18">
    <source>
        <dbReference type="Proteomes" id="UP001234989"/>
    </source>
</evidence>
<dbReference type="GO" id="GO:0004497">
    <property type="term" value="F:monooxygenase activity"/>
    <property type="evidence" value="ECO:0007669"/>
    <property type="project" value="UniProtKB-KW"/>
</dbReference>
<dbReference type="GO" id="GO:0016020">
    <property type="term" value="C:membrane"/>
    <property type="evidence" value="ECO:0007669"/>
    <property type="project" value="UniProtKB-SubCell"/>
</dbReference>
<dbReference type="GO" id="GO:0016705">
    <property type="term" value="F:oxidoreductase activity, acting on paired donors, with incorporation or reduction of molecular oxygen"/>
    <property type="evidence" value="ECO:0007669"/>
    <property type="project" value="InterPro"/>
</dbReference>
<evidence type="ECO:0000256" key="1">
    <source>
        <dbReference type="ARBA" id="ARBA00001971"/>
    </source>
</evidence>
<dbReference type="Pfam" id="PF00067">
    <property type="entry name" value="p450"/>
    <property type="match status" value="2"/>
</dbReference>
<dbReference type="PRINTS" id="PR00463">
    <property type="entry name" value="EP450I"/>
</dbReference>
<dbReference type="GO" id="GO:0005506">
    <property type="term" value="F:iron ion binding"/>
    <property type="evidence" value="ECO:0007669"/>
    <property type="project" value="InterPro"/>
</dbReference>
<evidence type="ECO:0000256" key="3">
    <source>
        <dbReference type="ARBA" id="ARBA00010617"/>
    </source>
</evidence>
<dbReference type="GO" id="GO:0020037">
    <property type="term" value="F:heme binding"/>
    <property type="evidence" value="ECO:0007669"/>
    <property type="project" value="InterPro"/>
</dbReference>
<evidence type="ECO:0000256" key="13">
    <source>
        <dbReference type="PIRSR" id="PIRSR602401-1"/>
    </source>
</evidence>
<keyword evidence="5" id="KW-0812">Transmembrane</keyword>
<dbReference type="InterPro" id="IPR001128">
    <property type="entry name" value="Cyt_P450"/>
</dbReference>
<evidence type="ECO:0000256" key="4">
    <source>
        <dbReference type="ARBA" id="ARBA00022617"/>
    </source>
</evidence>
<keyword evidence="7" id="KW-1133">Transmembrane helix</keyword>
<protein>
    <recommendedName>
        <fullName evidence="19">Cytochrome P450</fullName>
    </recommendedName>
</protein>
<keyword evidence="6 13" id="KW-0479">Metal-binding</keyword>
<evidence type="ECO:0000313" key="17">
    <source>
        <dbReference type="EMBL" id="WMV48408.1"/>
    </source>
</evidence>
<evidence type="ECO:0000256" key="11">
    <source>
        <dbReference type="ARBA" id="ARBA00023136"/>
    </source>
</evidence>